<sequence>MMKIDIRDKAVEELSQITFQEDEGIRILAEFVGTCSIATDIELSVAKAKEDDFVLVEKGINFFVPKGSVASLPEEIILDFKNGMGFKISSKEETLGYNFKLNNHRR</sequence>
<dbReference type="Gene3D" id="2.60.300.12">
    <property type="entry name" value="HesB-like domain"/>
    <property type="match status" value="1"/>
</dbReference>
<dbReference type="SUPFAM" id="SSF89360">
    <property type="entry name" value="HesB-like domain"/>
    <property type="match status" value="1"/>
</dbReference>
<comment type="caution">
    <text evidence="2">The sequence shown here is derived from an EMBL/GenBank/DDBJ whole genome shotgun (WGS) entry which is preliminary data.</text>
</comment>
<evidence type="ECO:0000313" key="3">
    <source>
        <dbReference type="Proteomes" id="UP001595772"/>
    </source>
</evidence>
<dbReference type="Pfam" id="PF01521">
    <property type="entry name" value="Fe-S_biosyn"/>
    <property type="match status" value="1"/>
</dbReference>
<proteinExistence type="predicted"/>
<accession>A0ABV8GWC0</accession>
<evidence type="ECO:0000259" key="1">
    <source>
        <dbReference type="Pfam" id="PF01521"/>
    </source>
</evidence>
<reference evidence="3" key="1">
    <citation type="journal article" date="2019" name="Int. J. Syst. Evol. Microbiol.">
        <title>The Global Catalogue of Microorganisms (GCM) 10K type strain sequencing project: providing services to taxonomists for standard genome sequencing and annotation.</title>
        <authorList>
            <consortium name="The Broad Institute Genomics Platform"/>
            <consortium name="The Broad Institute Genome Sequencing Center for Infectious Disease"/>
            <person name="Wu L."/>
            <person name="Ma J."/>
        </authorList>
    </citation>
    <scope>NUCLEOTIDE SEQUENCE [LARGE SCALE GENOMIC DNA]</scope>
    <source>
        <strain evidence="3">IBRC-M 10703</strain>
    </source>
</reference>
<feature type="domain" description="Core" evidence="1">
    <location>
        <begin position="2"/>
        <end position="99"/>
    </location>
</feature>
<dbReference type="Proteomes" id="UP001595772">
    <property type="component" value="Unassembled WGS sequence"/>
</dbReference>
<dbReference type="InterPro" id="IPR000361">
    <property type="entry name" value="ATAP_core_dom"/>
</dbReference>
<name>A0ABV8GWC0_9BACI</name>
<evidence type="ECO:0000313" key="2">
    <source>
        <dbReference type="EMBL" id="MFC4022366.1"/>
    </source>
</evidence>
<organism evidence="2 3">
    <name type="scientific">Oceanobacillus longus</name>
    <dbReference type="NCBI Taxonomy" id="930120"/>
    <lineage>
        <taxon>Bacteria</taxon>
        <taxon>Bacillati</taxon>
        <taxon>Bacillota</taxon>
        <taxon>Bacilli</taxon>
        <taxon>Bacillales</taxon>
        <taxon>Bacillaceae</taxon>
        <taxon>Oceanobacillus</taxon>
    </lineage>
</organism>
<gene>
    <name evidence="2" type="ORF">ACFOUV_00880</name>
</gene>
<keyword evidence="3" id="KW-1185">Reference proteome</keyword>
<dbReference type="RefSeq" id="WP_379494882.1">
    <property type="nucleotide sequence ID" value="NZ_JBHSAO010000001.1"/>
</dbReference>
<dbReference type="EMBL" id="JBHSAO010000001">
    <property type="protein sequence ID" value="MFC4022366.1"/>
    <property type="molecule type" value="Genomic_DNA"/>
</dbReference>
<dbReference type="InterPro" id="IPR035903">
    <property type="entry name" value="HesB-like_dom_sf"/>
</dbReference>
<protein>
    <submittedName>
        <fullName evidence="2">Iron-sulfur cluster biosynthesis family protein</fullName>
    </submittedName>
</protein>